<reference evidence="4 5" key="1">
    <citation type="submission" date="2016-11" db="EMBL/GenBank/DDBJ databases">
        <authorList>
            <person name="Jaros S."/>
            <person name="Januszkiewicz K."/>
            <person name="Wedrychowicz H."/>
        </authorList>
    </citation>
    <scope>NUCLEOTIDE SEQUENCE [LARGE SCALE GENOMIC DNA]</scope>
    <source>
        <strain evidence="4 5">DSM 15212</strain>
    </source>
</reference>
<evidence type="ECO:0000256" key="2">
    <source>
        <dbReference type="ARBA" id="ARBA00006573"/>
    </source>
</evidence>
<sequence>MMDINRAREILNSKDNIEVYYNGRSVWINSINPNTGNVFIKTLDGTNEHYQIPVGELIEE</sequence>
<dbReference type="InterPro" id="IPR012610">
    <property type="entry name" value="SASP_SspH"/>
</dbReference>
<accession>A0A1M6KA69</accession>
<dbReference type="Proteomes" id="UP000184465">
    <property type="component" value="Unassembled WGS sequence"/>
</dbReference>
<dbReference type="AlphaFoldDB" id="A0A1M6KA69"/>
<dbReference type="NCBIfam" id="TIGR02861">
    <property type="entry name" value="SASP_H"/>
    <property type="match status" value="1"/>
</dbReference>
<comment type="subcellular location">
    <subcellularLocation>
        <location evidence="1">Spore core</location>
    </subcellularLocation>
</comment>
<dbReference type="Pfam" id="PF08141">
    <property type="entry name" value="SspH"/>
    <property type="match status" value="1"/>
</dbReference>
<dbReference type="EMBL" id="FRAG01000002">
    <property type="protein sequence ID" value="SHJ55865.1"/>
    <property type="molecule type" value="Genomic_DNA"/>
</dbReference>
<keyword evidence="3" id="KW-0749">Sporulation</keyword>
<proteinExistence type="inferred from homology"/>
<dbReference type="GO" id="GO:0030435">
    <property type="term" value="P:sporulation resulting in formation of a cellular spore"/>
    <property type="evidence" value="ECO:0007669"/>
    <property type="project" value="UniProtKB-KW"/>
</dbReference>
<dbReference type="HAMAP" id="MF_00667">
    <property type="entry name" value="SspH"/>
    <property type="match status" value="1"/>
</dbReference>
<keyword evidence="5" id="KW-1185">Reference proteome</keyword>
<protein>
    <submittedName>
        <fullName evidence="4">Small acid-soluble spore protein H (Minor)</fullName>
    </submittedName>
</protein>
<name>A0A1M6KA69_PARC5</name>
<comment type="similarity">
    <text evidence="2">Belongs to the SspH family.</text>
</comment>
<evidence type="ECO:0000256" key="3">
    <source>
        <dbReference type="ARBA" id="ARBA00022969"/>
    </source>
</evidence>
<evidence type="ECO:0000256" key="1">
    <source>
        <dbReference type="ARBA" id="ARBA00004288"/>
    </source>
</evidence>
<dbReference type="GO" id="GO:0030436">
    <property type="term" value="P:asexual sporulation"/>
    <property type="evidence" value="ECO:0007669"/>
    <property type="project" value="InterPro"/>
</dbReference>
<gene>
    <name evidence="4" type="ORF">SAMN02745912_00346</name>
</gene>
<dbReference type="GO" id="GO:0042601">
    <property type="term" value="C:endospore-forming forespore"/>
    <property type="evidence" value="ECO:0007669"/>
    <property type="project" value="InterPro"/>
</dbReference>
<evidence type="ECO:0000313" key="5">
    <source>
        <dbReference type="Proteomes" id="UP000184465"/>
    </source>
</evidence>
<evidence type="ECO:0000313" key="4">
    <source>
        <dbReference type="EMBL" id="SHJ55865.1"/>
    </source>
</evidence>
<dbReference type="RefSeq" id="WP_207550737.1">
    <property type="nucleotide sequence ID" value="NZ_FRAG01000002.1"/>
</dbReference>
<organism evidence="4 5">
    <name type="scientific">Paramaledivibacter caminithermalis (strain DSM 15212 / CIP 107654 / DViRD3)</name>
    <name type="common">Clostridium caminithermale</name>
    <dbReference type="NCBI Taxonomy" id="1121301"/>
    <lineage>
        <taxon>Bacteria</taxon>
        <taxon>Bacillati</taxon>
        <taxon>Bacillota</taxon>
        <taxon>Clostridia</taxon>
        <taxon>Peptostreptococcales</taxon>
        <taxon>Caminicellaceae</taxon>
        <taxon>Paramaledivibacter</taxon>
    </lineage>
</organism>